<dbReference type="GO" id="GO:0008360">
    <property type="term" value="P:regulation of cell shape"/>
    <property type="evidence" value="ECO:0007669"/>
    <property type="project" value="UniProtKB-UniRule"/>
</dbReference>
<proteinExistence type="inferred from homology"/>
<evidence type="ECO:0000256" key="2">
    <source>
        <dbReference type="HAMAP-Rule" id="MF_00973"/>
    </source>
</evidence>
<comment type="subcellular location">
    <subcellularLocation>
        <location evidence="2">Cytoplasm</location>
    </subcellularLocation>
</comment>
<keyword evidence="1 2" id="KW-0963">Cytoplasm</keyword>
<dbReference type="PANTHER" id="PTHR30135:SF3">
    <property type="entry name" value="GLUCONEOGENESIS FACTOR-RELATED"/>
    <property type="match status" value="1"/>
</dbReference>
<evidence type="ECO:0000313" key="3">
    <source>
        <dbReference type="EMBL" id="VYT94481.1"/>
    </source>
</evidence>
<dbReference type="GO" id="GO:0005737">
    <property type="term" value="C:cytoplasm"/>
    <property type="evidence" value="ECO:0007669"/>
    <property type="project" value="UniProtKB-SubCell"/>
</dbReference>
<evidence type="ECO:0000256" key="1">
    <source>
        <dbReference type="ARBA" id="ARBA00022490"/>
    </source>
</evidence>
<comment type="similarity">
    <text evidence="2">Belongs to the gluconeogenesis factor family.</text>
</comment>
<dbReference type="InterPro" id="IPR002882">
    <property type="entry name" value="CofD"/>
</dbReference>
<dbReference type="NCBIfam" id="TIGR01826">
    <property type="entry name" value="CofD_related"/>
    <property type="match status" value="1"/>
</dbReference>
<sequence length="325" mass="36005">MRKPKITVIGGGTGIPVILSSLRHEEVDITAIVTVADDGGSSGALRSVMQLTPPGDLRNVLVAMSDMPKFYEKVFQYRFAEGDGPLAGHPLGNFIISGIAEMEGSTYSAMQILTKFFHVTGKIYPASENPLTLHAVFKDGYEVAGESHIAGYQGMIDHVYVTNTYNDDEPTASRKVVDAIMDSDMIVLGPGSLFTSILPNLVIPEIKQALVDTKAEVAYVCNIMTQYGETEYFTDADHVEVLNRHLGKDVIDTVLVNIQKVPQDYMDHNKFDEYLVQVEHDFAGLRKQVKRVISSDFLRLENGGAFHNGNYVVEELMNLVRMKKR</sequence>
<dbReference type="Pfam" id="PF01933">
    <property type="entry name" value="CofD"/>
    <property type="match status" value="1"/>
</dbReference>
<dbReference type="CDD" id="cd07044">
    <property type="entry name" value="CofD_YvcK"/>
    <property type="match status" value="1"/>
</dbReference>
<gene>
    <name evidence="3" type="ORF">SLLFYP71_01089</name>
</gene>
<dbReference type="HAMAP" id="MF_00973">
    <property type="entry name" value="Gluconeogen_factor"/>
    <property type="match status" value="1"/>
</dbReference>
<accession>A0A6N3AS82</accession>
<comment type="function">
    <text evidence="2">Required for morphogenesis under gluconeogenic growth conditions.</text>
</comment>
<dbReference type="GO" id="GO:0043743">
    <property type="term" value="F:LPPG:FO 2-phospho-L-lactate transferase activity"/>
    <property type="evidence" value="ECO:0007669"/>
    <property type="project" value="InterPro"/>
</dbReference>
<dbReference type="SUPFAM" id="SSF142338">
    <property type="entry name" value="CofD-like"/>
    <property type="match status" value="1"/>
</dbReference>
<protein>
    <recommendedName>
        <fullName evidence="2">Putative gluconeogenesis factor</fullName>
    </recommendedName>
</protein>
<dbReference type="EMBL" id="CACRUI010000014">
    <property type="protein sequence ID" value="VYT94481.1"/>
    <property type="molecule type" value="Genomic_DNA"/>
</dbReference>
<dbReference type="RefSeq" id="WP_148524949.1">
    <property type="nucleotide sequence ID" value="NZ_CABIZE010000001.1"/>
</dbReference>
<organism evidence="3">
    <name type="scientific">Streptococcus lutetiensis</name>
    <dbReference type="NCBI Taxonomy" id="150055"/>
    <lineage>
        <taxon>Bacteria</taxon>
        <taxon>Bacillati</taxon>
        <taxon>Bacillota</taxon>
        <taxon>Bacilli</taxon>
        <taxon>Lactobacillales</taxon>
        <taxon>Streptococcaceae</taxon>
        <taxon>Streptococcus</taxon>
    </lineage>
</organism>
<dbReference type="InterPro" id="IPR010119">
    <property type="entry name" value="Gluconeogen_factor"/>
</dbReference>
<dbReference type="AlphaFoldDB" id="A0A6N3AS82"/>
<dbReference type="Gene3D" id="3.40.50.10680">
    <property type="entry name" value="CofD-like domains"/>
    <property type="match status" value="1"/>
</dbReference>
<reference evidence="3" key="1">
    <citation type="submission" date="2019-11" db="EMBL/GenBank/DDBJ databases">
        <authorList>
            <person name="Feng L."/>
        </authorList>
    </citation>
    <scope>NUCLEOTIDE SEQUENCE</scope>
    <source>
        <strain evidence="3">SLutetiensisLFYP71</strain>
    </source>
</reference>
<dbReference type="PANTHER" id="PTHR30135">
    <property type="entry name" value="UNCHARACTERIZED PROTEIN YVCK-RELATED"/>
    <property type="match status" value="1"/>
</dbReference>
<name>A0A6N3AS82_9STRE</name>
<dbReference type="InterPro" id="IPR038136">
    <property type="entry name" value="CofD-like_dom_sf"/>
</dbReference>